<feature type="domain" description="MBG" evidence="1">
    <location>
        <begin position="1135"/>
        <end position="1207"/>
    </location>
</feature>
<keyword evidence="4" id="KW-1185">Reference proteome</keyword>
<feature type="domain" description="MBG" evidence="2">
    <location>
        <begin position="1590"/>
        <end position="1655"/>
    </location>
</feature>
<dbReference type="Pfam" id="PF18887">
    <property type="entry name" value="MBG_3"/>
    <property type="match status" value="6"/>
</dbReference>
<feature type="domain" description="MBG" evidence="2">
    <location>
        <begin position="1518"/>
        <end position="1584"/>
    </location>
</feature>
<reference evidence="3 4" key="1">
    <citation type="submission" date="2021-01" db="EMBL/GenBank/DDBJ databases">
        <title>C459-1 draft genome sequence.</title>
        <authorList>
            <person name="Zhang X.-F."/>
        </authorList>
    </citation>
    <scope>NUCLEOTIDE SEQUENCE [LARGE SCALE GENOMIC DNA]</scope>
    <source>
        <strain evidence="4">C459-1</strain>
    </source>
</reference>
<feature type="domain" description="MBG" evidence="2">
    <location>
        <begin position="1376"/>
        <end position="1441"/>
    </location>
</feature>
<feature type="domain" description="MBG" evidence="2">
    <location>
        <begin position="1661"/>
        <end position="1726"/>
    </location>
</feature>
<sequence length="1902" mass="201012">MLNISLVRVSQNHSNLQGGGIFSGADGGYSRINIYNSELTKNTAKNDGAAISTSAPFGTNHENTIALHSCTVVGNRGNSYIAYNGGKRNFNVRNSVVLDNRKANNSNSSLIGTPVKNIGYSLIQGEMSTTAGVTIGQVFTDSANDDYSLANNSPAIDAGSNTLYQGDLANDLDLAGNPRLYNNTIDMGAYEYQGVQYSPNPDNILYVNQSVDQTAAGYTGSGNSWDNAIPELADALKWANDNKAANLWDTNNPLKIYVAKGIYKPKYSSEDGIVDPANPTDNRDKSFLMVENVQLYGGFDPLNNLVTLDDARVMPEVLAGGVPKQSSTILSGDIGLVAEKGDNVYHVVVSSGDVGNALVDGFLIHGGNATGGQSSIRINSNYIKRWNGGGIHLYNSCPVLRNLVISQNHADKHAGAIAMEAIQNYSFLYNILICHNTAEYGAAIVFWGAEGKGNFSNLTMYDNQSISGSSLFGFFGTTFLLSNSILVDDEWSKIGVSELKNTLLVGDDDFESIIWSDGGGNIITMESPFRNEQEGDFKLKESSQAQDAGNAQVYWNLLHDAAPSTNPLLMPEAENESWGRDLAGERRFRGEAIDMGAYEYQGAQYSPNADNILYVNQSVDQTATGYTGSGDSWENAIPELADALKWARENHEADNDWLQNDSLQIYVAKGTYLPKYKLADVDDQNTPTTDRDKSFLLVNNVQLYGGFDPANGITDLSHKRMIPSVDRTPGEGTLLSGDLAGDDEANIPIGQLKDHHTRKDNAYHVVVAVGHNEGAEVKLDGFTISGGNANVMSKIQVEGRIIDRNYGGGIYFHSLKPVRLINSRVNGNSTSHYGGGFHVASVAVNLINSTVSDNYSGLYAGGICAVGTNLSVTMINSALIGNFAVQYGGGIYTRVLSGLNEINLNSSTLAGNKGSSYIYLDGTGTNRFTTYNSVVYGNVKSTDNSQSSLRANSLIIDKSIQYSLVQQIDATISTDPGDIRNNNLDGTAVYTDLFTDAAGGDYRLTACSPVVNAGSNSHFVGLDADTKDLEGNPRVYDFANGGIIDMGAYEFQGEQVNYDNVVFEDADVTYNGTANTILATDLPQGVTAVYEIKDAAGAVVTEAVNVGTYTVTATLSGCGLDKELTATLKIEAATLTVTAASGQRKVYGDTDPVFTYTVSGYQGADDDSILSGALSRVGGTDVGAYAIEQGTLSAGANYDIVFVSADFAITQATLTVTAASGQSKVYGEADPVLTYTVSGYQGTDDNSILSGALNRTVGEDVGVYPIGQGDLSAGTNYAIDFTGADFAIAKATLTVTAASGQGKVYGEADPVLTYTVSGYQGTDDNSILSGALSRTVGEDVGAYAIGQGTLSVGVNYDIVFVSADFTITKAVLPVFTFADASFVYDGTAKSLKATGLPVGATVSYIGNDRTEAGEYTVTAKVAGSNNYEDGSQTAKLTITKAVLPAFTFADASFVYDGTAKSLKASGLPAGATVSYIGNDRTEAGEHTVTANIAGGNNYEDGSQTAKLTITKAVLPAFTFSDASFVYDGTSKSLKANGLPAGTTVSGYTNNEQTEAGEYTVTAKVAGGNNYEDGSQTAKLKITKAVLPSFTFADASFVYDGTARSLKASGLPAGATVSYIGNDRTEAGEYTVTAKVAGGNNYEDGSQTAKLKITKAVLPAFTFADASFVYDGTVKSLKASGLPAGATVSYIGNDRTEAGEYKVTANIAGGNNYEDGSQTAKLTITKAKQVISFTAPEALGKNAGTIALDVHSNAGLPVSLSVDDPDIATVSNMELHVHRLGTVRITATQSGDANHEAAAAVTVTVRVVAEANAKLPVIVHPALSPNGDGINEFLMIEGIGGFPENIVTIFDKNGSVQAEIIGYNNKDRVFTGKESRDGTYFYYLDLKDNGVWKREKGYFVIRR</sequence>
<evidence type="ECO:0000313" key="4">
    <source>
        <dbReference type="Proteomes" id="UP000625283"/>
    </source>
</evidence>
<dbReference type="Pfam" id="PF13585">
    <property type="entry name" value="CHU_C"/>
    <property type="match status" value="1"/>
</dbReference>
<name>A0ABS1R6D9_9SPHI</name>
<comment type="caution">
    <text evidence="3">The sequence shown here is derived from an EMBL/GenBank/DDBJ whole genome shotgun (WGS) entry which is preliminary data.</text>
</comment>
<dbReference type="InterPro" id="IPR011050">
    <property type="entry name" value="Pectin_lyase_fold/virulence"/>
</dbReference>
<dbReference type="NCBIfam" id="NF041518">
    <property type="entry name" value="choice_anch_Q"/>
    <property type="match status" value="2"/>
</dbReference>
<accession>A0ABS1R6D9</accession>
<dbReference type="RefSeq" id="WP_202103179.1">
    <property type="nucleotide sequence ID" value="NZ_JAERTY010000005.1"/>
</dbReference>
<dbReference type="Pfam" id="PF18676">
    <property type="entry name" value="MBG_2"/>
    <property type="match status" value="3"/>
</dbReference>
<evidence type="ECO:0000259" key="1">
    <source>
        <dbReference type="Pfam" id="PF18676"/>
    </source>
</evidence>
<evidence type="ECO:0000313" key="3">
    <source>
        <dbReference type="EMBL" id="MBL1409436.1"/>
    </source>
</evidence>
<dbReference type="Proteomes" id="UP000625283">
    <property type="component" value="Unassembled WGS sequence"/>
</dbReference>
<feature type="domain" description="MBG" evidence="2">
    <location>
        <begin position="1447"/>
        <end position="1512"/>
    </location>
</feature>
<dbReference type="InterPro" id="IPR041286">
    <property type="entry name" value="MBG_2"/>
</dbReference>
<feature type="domain" description="MBG" evidence="1">
    <location>
        <begin position="1293"/>
        <end position="1366"/>
    </location>
</feature>
<evidence type="ECO:0000259" key="2">
    <source>
        <dbReference type="Pfam" id="PF18887"/>
    </source>
</evidence>
<dbReference type="EMBL" id="JAERTY010000005">
    <property type="protein sequence ID" value="MBL1409436.1"/>
    <property type="molecule type" value="Genomic_DNA"/>
</dbReference>
<gene>
    <name evidence="3" type="ORF">JKG61_11800</name>
</gene>
<dbReference type="InterPro" id="IPR043772">
    <property type="entry name" value="MBG_3"/>
</dbReference>
<feature type="domain" description="MBG" evidence="2">
    <location>
        <begin position="1061"/>
        <end position="1134"/>
    </location>
</feature>
<dbReference type="InterPro" id="IPR059226">
    <property type="entry name" value="Choice_anch_Q_dom"/>
</dbReference>
<feature type="domain" description="MBG" evidence="1">
    <location>
        <begin position="1214"/>
        <end position="1286"/>
    </location>
</feature>
<organism evidence="3 4">
    <name type="scientific">Sphingobacterium faecale</name>
    <dbReference type="NCBI Taxonomy" id="2803775"/>
    <lineage>
        <taxon>Bacteria</taxon>
        <taxon>Pseudomonadati</taxon>
        <taxon>Bacteroidota</taxon>
        <taxon>Sphingobacteriia</taxon>
        <taxon>Sphingobacteriales</taxon>
        <taxon>Sphingobacteriaceae</taxon>
        <taxon>Sphingobacterium</taxon>
    </lineage>
</organism>
<dbReference type="SUPFAM" id="SSF51126">
    <property type="entry name" value="Pectin lyase-like"/>
    <property type="match status" value="3"/>
</dbReference>
<proteinExistence type="predicted"/>
<protein>
    <submittedName>
        <fullName evidence="3">Gliding motility-associated C-terminal domain-containing protein</fullName>
    </submittedName>
</protein>